<dbReference type="SUPFAM" id="SSF56349">
    <property type="entry name" value="DNA breaking-rejoining enzymes"/>
    <property type="match status" value="1"/>
</dbReference>
<dbReference type="Pfam" id="PF00589">
    <property type="entry name" value="Phage_integrase"/>
    <property type="match status" value="1"/>
</dbReference>
<dbReference type="InterPro" id="IPR011010">
    <property type="entry name" value="DNA_brk_join_enz"/>
</dbReference>
<feature type="domain" description="Tyr recombinase" evidence="2">
    <location>
        <begin position="31"/>
        <end position="129"/>
    </location>
</feature>
<dbReference type="Proteomes" id="UP000606889">
    <property type="component" value="Unassembled WGS sequence"/>
</dbReference>
<dbReference type="Gene3D" id="1.10.443.10">
    <property type="entry name" value="Intergrase catalytic core"/>
    <property type="match status" value="1"/>
</dbReference>
<organism evidence="3 4">
    <name type="scientific">Christensenella tenuis</name>
    <dbReference type="NCBI Taxonomy" id="2763033"/>
    <lineage>
        <taxon>Bacteria</taxon>
        <taxon>Bacillati</taxon>
        <taxon>Bacillota</taxon>
        <taxon>Clostridia</taxon>
        <taxon>Christensenellales</taxon>
        <taxon>Christensenellaceae</taxon>
        <taxon>Christensenella</taxon>
    </lineage>
</organism>
<protein>
    <submittedName>
        <fullName evidence="3">Tyrosine-type recombinase/integrase</fullName>
    </submittedName>
</protein>
<sequence>MKIYKTIFVPCTAQSMFITSTLPEKNKNALRSFVLPDIALQILDEQRAMLRKADVSSPYVFPDQNGEHAKQITYYKRWRNYRNHNKVSPVTLYELRHTFISANKELPLELIKPIVGHGKDFDTFGTYGHILGDEQYRAAALINNVFVRLIQAQ</sequence>
<dbReference type="InterPro" id="IPR002104">
    <property type="entry name" value="Integrase_catalytic"/>
</dbReference>
<keyword evidence="1" id="KW-0233">DNA recombination</keyword>
<name>A0ABR7EFG9_9FIRM</name>
<gene>
    <name evidence="3" type="ORF">H8S18_09220</name>
</gene>
<proteinExistence type="predicted"/>
<evidence type="ECO:0000313" key="3">
    <source>
        <dbReference type="EMBL" id="MBC5648515.1"/>
    </source>
</evidence>
<evidence type="ECO:0000256" key="1">
    <source>
        <dbReference type="ARBA" id="ARBA00023172"/>
    </source>
</evidence>
<accession>A0ABR7EFG9</accession>
<dbReference type="RefSeq" id="WP_186858015.1">
    <property type="nucleotide sequence ID" value="NZ_JACOON010000004.1"/>
</dbReference>
<keyword evidence="4" id="KW-1185">Reference proteome</keyword>
<evidence type="ECO:0000313" key="4">
    <source>
        <dbReference type="Proteomes" id="UP000606889"/>
    </source>
</evidence>
<dbReference type="EMBL" id="JACOON010000004">
    <property type="protein sequence ID" value="MBC5648515.1"/>
    <property type="molecule type" value="Genomic_DNA"/>
</dbReference>
<reference evidence="3 4" key="1">
    <citation type="submission" date="2020-08" db="EMBL/GenBank/DDBJ databases">
        <title>Genome public.</title>
        <authorList>
            <person name="Liu C."/>
            <person name="Sun Q."/>
        </authorList>
    </citation>
    <scope>NUCLEOTIDE SEQUENCE [LARGE SCALE GENOMIC DNA]</scope>
    <source>
        <strain evidence="3 4">NSJ-35</strain>
    </source>
</reference>
<dbReference type="InterPro" id="IPR013762">
    <property type="entry name" value="Integrase-like_cat_sf"/>
</dbReference>
<evidence type="ECO:0000259" key="2">
    <source>
        <dbReference type="Pfam" id="PF00589"/>
    </source>
</evidence>
<comment type="caution">
    <text evidence="3">The sequence shown here is derived from an EMBL/GenBank/DDBJ whole genome shotgun (WGS) entry which is preliminary data.</text>
</comment>